<accession>A0ABV8WQD0</accession>
<dbReference type="PANTHER" id="PTHR22939">
    <property type="entry name" value="SERINE PROTEASE FAMILY S1C HTRA-RELATED"/>
    <property type="match status" value="1"/>
</dbReference>
<protein>
    <submittedName>
        <fullName evidence="8">S1C family serine protease</fullName>
        <ecNumber evidence="8">3.4.21.-</ecNumber>
    </submittedName>
</protein>
<keyword evidence="2 8" id="KW-0645">Protease</keyword>
<feature type="compositionally biased region" description="Polar residues" evidence="5">
    <location>
        <begin position="59"/>
        <end position="73"/>
    </location>
</feature>
<dbReference type="CDD" id="cd06781">
    <property type="entry name" value="cpPDZ_BsHtra-like"/>
    <property type="match status" value="1"/>
</dbReference>
<feature type="compositionally biased region" description="Polar residues" evidence="5">
    <location>
        <begin position="9"/>
        <end position="18"/>
    </location>
</feature>
<sequence>MYEEHEKQSYPNGNGQNESNKKDKNLGGMLLSGLAGGLVVALFSGGIFLSVLDNEEQTAGTEQVTGETTNETDQSNEDVIPTTNVANDNTEVNSLSEAISNVSDAVVGISNIQQVNLWEESDAAGTGSGVVYKKEGDYAYVVTNNHVVEGAQDVEVILTNGEHVEAQVLGTDALTDLAVLRIPSDQVTTVAPLGTSADLTVGDTAIAIGNPLGTEFAGSVTRGIISGLDRAVDVDLNRDGMADWTTEVIQTDAAINPGNSGGALINTNGEVVGINSMKIALESVEGIGFAIPIDDAKPIIEQLETGKEVQRPFIGISAVNLETVPARHKQETLQLDETVENGIVIADVEVSSPADSAGLQRYDVITKINDHEIKSMLELKTYLYRETNIGDKVTVTFYRDGKEQTTTLTLSEQSGI</sequence>
<dbReference type="Gene3D" id="2.40.10.10">
    <property type="entry name" value="Trypsin-like serine proteases"/>
    <property type="match status" value="2"/>
</dbReference>
<evidence type="ECO:0000259" key="7">
    <source>
        <dbReference type="SMART" id="SM00228"/>
    </source>
</evidence>
<dbReference type="GO" id="GO:0008233">
    <property type="term" value="F:peptidase activity"/>
    <property type="evidence" value="ECO:0007669"/>
    <property type="project" value="UniProtKB-KW"/>
</dbReference>
<keyword evidence="9" id="KW-1185">Reference proteome</keyword>
<comment type="similarity">
    <text evidence="1">Belongs to the peptidase S1C family.</text>
</comment>
<dbReference type="SUPFAM" id="SSF50156">
    <property type="entry name" value="PDZ domain-like"/>
    <property type="match status" value="1"/>
</dbReference>
<dbReference type="Proteomes" id="UP001595882">
    <property type="component" value="Unassembled WGS sequence"/>
</dbReference>
<feature type="region of interest" description="Disordered" evidence="5">
    <location>
        <begin position="1"/>
        <end position="24"/>
    </location>
</feature>
<evidence type="ECO:0000256" key="2">
    <source>
        <dbReference type="ARBA" id="ARBA00022670"/>
    </source>
</evidence>
<keyword evidence="6" id="KW-1133">Transmembrane helix</keyword>
<keyword evidence="4" id="KW-0720">Serine protease</keyword>
<dbReference type="Pfam" id="PF13180">
    <property type="entry name" value="PDZ_2"/>
    <property type="match status" value="1"/>
</dbReference>
<name>A0ABV8WQD0_9BACI</name>
<dbReference type="GO" id="GO:0006508">
    <property type="term" value="P:proteolysis"/>
    <property type="evidence" value="ECO:0007669"/>
    <property type="project" value="UniProtKB-KW"/>
</dbReference>
<dbReference type="InterPro" id="IPR001478">
    <property type="entry name" value="PDZ"/>
</dbReference>
<evidence type="ECO:0000313" key="8">
    <source>
        <dbReference type="EMBL" id="MFC4402065.1"/>
    </source>
</evidence>
<dbReference type="Gene3D" id="2.30.42.10">
    <property type="match status" value="1"/>
</dbReference>
<dbReference type="PANTHER" id="PTHR22939:SF129">
    <property type="entry name" value="SERINE PROTEASE HTRA2, MITOCHONDRIAL"/>
    <property type="match status" value="1"/>
</dbReference>
<dbReference type="EMBL" id="JBHSDT010000003">
    <property type="protein sequence ID" value="MFC4402065.1"/>
    <property type="molecule type" value="Genomic_DNA"/>
</dbReference>
<feature type="region of interest" description="Disordered" evidence="5">
    <location>
        <begin position="59"/>
        <end position="78"/>
    </location>
</feature>
<feature type="domain" description="PDZ" evidence="7">
    <location>
        <begin position="312"/>
        <end position="401"/>
    </location>
</feature>
<keyword evidence="6" id="KW-0472">Membrane</keyword>
<reference evidence="9" key="1">
    <citation type="journal article" date="2019" name="Int. J. Syst. Evol. Microbiol.">
        <title>The Global Catalogue of Microorganisms (GCM) 10K type strain sequencing project: providing services to taxonomists for standard genome sequencing and annotation.</title>
        <authorList>
            <consortium name="The Broad Institute Genomics Platform"/>
            <consortium name="The Broad Institute Genome Sequencing Center for Infectious Disease"/>
            <person name="Wu L."/>
            <person name="Ma J."/>
        </authorList>
    </citation>
    <scope>NUCLEOTIDE SEQUENCE [LARGE SCALE GENOMIC DNA]</scope>
    <source>
        <strain evidence="9">CCUG 37865</strain>
    </source>
</reference>
<dbReference type="InterPro" id="IPR043504">
    <property type="entry name" value="Peptidase_S1_PA_chymotrypsin"/>
</dbReference>
<proteinExistence type="inferred from homology"/>
<evidence type="ECO:0000313" key="9">
    <source>
        <dbReference type="Proteomes" id="UP001595882"/>
    </source>
</evidence>
<feature type="transmembrane region" description="Helical" evidence="6">
    <location>
        <begin position="29"/>
        <end position="52"/>
    </location>
</feature>
<keyword evidence="3 8" id="KW-0378">Hydrolase</keyword>
<organism evidence="8 9">
    <name type="scientific">Gracilibacillus xinjiangensis</name>
    <dbReference type="NCBI Taxonomy" id="1193282"/>
    <lineage>
        <taxon>Bacteria</taxon>
        <taxon>Bacillati</taxon>
        <taxon>Bacillota</taxon>
        <taxon>Bacilli</taxon>
        <taxon>Bacillales</taxon>
        <taxon>Bacillaceae</taxon>
        <taxon>Gracilibacillus</taxon>
    </lineage>
</organism>
<dbReference type="InterPro" id="IPR009003">
    <property type="entry name" value="Peptidase_S1_PA"/>
</dbReference>
<dbReference type="SMART" id="SM00228">
    <property type="entry name" value="PDZ"/>
    <property type="match status" value="1"/>
</dbReference>
<dbReference type="PRINTS" id="PR00834">
    <property type="entry name" value="PROTEASES2C"/>
</dbReference>
<dbReference type="Pfam" id="PF13365">
    <property type="entry name" value="Trypsin_2"/>
    <property type="match status" value="1"/>
</dbReference>
<dbReference type="EC" id="3.4.21.-" evidence="8"/>
<keyword evidence="6" id="KW-0812">Transmembrane</keyword>
<evidence type="ECO:0000256" key="1">
    <source>
        <dbReference type="ARBA" id="ARBA00010541"/>
    </source>
</evidence>
<evidence type="ECO:0000256" key="4">
    <source>
        <dbReference type="ARBA" id="ARBA00022825"/>
    </source>
</evidence>
<dbReference type="InterPro" id="IPR001940">
    <property type="entry name" value="Peptidase_S1C"/>
</dbReference>
<dbReference type="SUPFAM" id="SSF50494">
    <property type="entry name" value="Trypsin-like serine proteases"/>
    <property type="match status" value="1"/>
</dbReference>
<dbReference type="InterPro" id="IPR036034">
    <property type="entry name" value="PDZ_sf"/>
</dbReference>
<dbReference type="RefSeq" id="WP_390249294.1">
    <property type="nucleotide sequence ID" value="NZ_JBHSDT010000003.1"/>
</dbReference>
<comment type="caution">
    <text evidence="8">The sequence shown here is derived from an EMBL/GenBank/DDBJ whole genome shotgun (WGS) entry which is preliminary data.</text>
</comment>
<evidence type="ECO:0000256" key="3">
    <source>
        <dbReference type="ARBA" id="ARBA00022801"/>
    </source>
</evidence>
<evidence type="ECO:0000256" key="5">
    <source>
        <dbReference type="SAM" id="MobiDB-lite"/>
    </source>
</evidence>
<gene>
    <name evidence="8" type="ORF">ACFOY7_03140</name>
</gene>
<evidence type="ECO:0000256" key="6">
    <source>
        <dbReference type="SAM" id="Phobius"/>
    </source>
</evidence>